<keyword evidence="2" id="KW-1133">Transmembrane helix</keyword>
<feature type="region of interest" description="Disordered" evidence="1">
    <location>
        <begin position="765"/>
        <end position="784"/>
    </location>
</feature>
<keyword evidence="2" id="KW-0812">Transmembrane</keyword>
<dbReference type="AlphaFoldDB" id="A0ABD2VZ94"/>
<dbReference type="EMBL" id="JBJJXI010000153">
    <property type="protein sequence ID" value="KAL3385756.1"/>
    <property type="molecule type" value="Genomic_DNA"/>
</dbReference>
<dbReference type="InterPro" id="IPR040350">
    <property type="entry name" value="TMEM272"/>
</dbReference>
<keyword evidence="4" id="KW-1185">Reference proteome</keyword>
<evidence type="ECO:0000313" key="3">
    <source>
        <dbReference type="EMBL" id="KAL3385756.1"/>
    </source>
</evidence>
<feature type="transmembrane region" description="Helical" evidence="2">
    <location>
        <begin position="636"/>
        <end position="659"/>
    </location>
</feature>
<protein>
    <submittedName>
        <fullName evidence="3">Uncharacterized protein</fullName>
    </submittedName>
</protein>
<dbReference type="Proteomes" id="UP001627154">
    <property type="component" value="Unassembled WGS sequence"/>
</dbReference>
<accession>A0ABD2VZ94</accession>
<feature type="compositionally biased region" description="Polar residues" evidence="1">
    <location>
        <begin position="207"/>
        <end position="220"/>
    </location>
</feature>
<gene>
    <name evidence="3" type="ORF">TKK_018798</name>
</gene>
<keyword evidence="2" id="KW-0472">Membrane</keyword>
<evidence type="ECO:0000313" key="4">
    <source>
        <dbReference type="Proteomes" id="UP001627154"/>
    </source>
</evidence>
<feature type="transmembrane region" description="Helical" evidence="2">
    <location>
        <begin position="603"/>
        <end position="624"/>
    </location>
</feature>
<feature type="region of interest" description="Disordered" evidence="1">
    <location>
        <begin position="1"/>
        <end position="366"/>
    </location>
</feature>
<feature type="compositionally biased region" description="Basic and acidic residues" evidence="1">
    <location>
        <begin position="765"/>
        <end position="777"/>
    </location>
</feature>
<dbReference type="PANTHER" id="PTHR33444:SF7">
    <property type="entry name" value="TRANSMEMBRANE PROTEIN 272"/>
    <property type="match status" value="1"/>
</dbReference>
<feature type="compositionally biased region" description="Polar residues" evidence="1">
    <location>
        <begin position="153"/>
        <end position="165"/>
    </location>
</feature>
<proteinExistence type="predicted"/>
<sequence>MMLHRSSSTRRKRPSQGSLANLQHQHLQQQQQQQLHNQLQQQQSQQVPRSGRRASVASTEPSSEHPAIQLQLNLRQRSPRGSCVPNIALEPEDETPEEQMFNRRLLPDPEQCGGQRMSLAPGDGASRSPRGSLVPDDYVMISRSPRGSLIPGASSQNSLAPTDNSRSPRHSLVPDSALSPRNSLVPLLDSAYGHNRSPRGSLVPAGSRTSLMPTDQNGQLSRGGMSIGSRHSLVPDQSRSPRGSVANIDLLDRSARGSISCQDSMSRSPRGSIAPIDMKDRSPRGSIASECLNQSPRGSIAPEMINRSPRGSIAPDLLNRSPRGSICPEMSMAGQQRSPRGSIGPHDSGMPSNRSPRGSIGMMSGEHRGSLTAEDELLCNRSPRGSIGPDTDRSPRGSLGGSQDRRLPRMSYSVQDNRRSSADHGTPPRNRSGSPYHQRGDTSGSVRSTGSGHAVLANHSGGVGYGATTTTSATTQQQQQAPTANYGAWADSRRASSSVSQFSGDESRRLCGNNNYGSSSGNVNYVEKGLQCGSSGIVGGAISGVGQQAAGKSQQQQQQQSKNEPTSVAAYGSLVFQLKVAHLEAEGTCDFVYRALRVVSKTMLVTCCLVLLTAMPIVMLILGAQFIRDCPREPNIPVYMIVGGTLGAMRMFWTLYSQIRSRRPKVLSMPGSRTKFSPKMLASIMLTTFLFGWFLLGNYWILSIRWPDYSPTLFEPNRWCHRTLYAFSLVHLFVIYVVIFVSVVTSLLLFFCRILACPLPDRHSIRQQRSEGHRDSVKATTSGSLRRQDKLLQQQQQQLQPPQVLEKIAENDEDVSPNGQTDASNASTAIAMSELQRQNMAPKTPGAVVVSSSGGNVLDSKYSCKVQFRAPDIIEL</sequence>
<feature type="compositionally biased region" description="Polar residues" evidence="1">
    <location>
        <begin position="429"/>
        <end position="451"/>
    </location>
</feature>
<feature type="transmembrane region" description="Helical" evidence="2">
    <location>
        <begin position="680"/>
        <end position="704"/>
    </location>
</feature>
<feature type="compositionally biased region" description="Polar residues" evidence="1">
    <location>
        <begin position="257"/>
        <end position="269"/>
    </location>
</feature>
<comment type="caution">
    <text evidence="3">The sequence shown here is derived from an EMBL/GenBank/DDBJ whole genome shotgun (WGS) entry which is preliminary data.</text>
</comment>
<feature type="compositionally biased region" description="Low complexity" evidence="1">
    <location>
        <begin position="22"/>
        <end position="46"/>
    </location>
</feature>
<dbReference type="PANTHER" id="PTHR33444">
    <property type="entry name" value="SI:DKEY-19B23.12-RELATED"/>
    <property type="match status" value="1"/>
</dbReference>
<evidence type="ECO:0000256" key="1">
    <source>
        <dbReference type="SAM" id="MobiDB-lite"/>
    </source>
</evidence>
<organism evidence="3 4">
    <name type="scientific">Trichogramma kaykai</name>
    <dbReference type="NCBI Taxonomy" id="54128"/>
    <lineage>
        <taxon>Eukaryota</taxon>
        <taxon>Metazoa</taxon>
        <taxon>Ecdysozoa</taxon>
        <taxon>Arthropoda</taxon>
        <taxon>Hexapoda</taxon>
        <taxon>Insecta</taxon>
        <taxon>Pterygota</taxon>
        <taxon>Neoptera</taxon>
        <taxon>Endopterygota</taxon>
        <taxon>Hymenoptera</taxon>
        <taxon>Apocrita</taxon>
        <taxon>Proctotrupomorpha</taxon>
        <taxon>Chalcidoidea</taxon>
        <taxon>Trichogrammatidae</taxon>
        <taxon>Trichogramma</taxon>
    </lineage>
</organism>
<reference evidence="3 4" key="1">
    <citation type="journal article" date="2024" name="bioRxiv">
        <title>A reference genome for Trichogramma kaykai: A tiny desert-dwelling parasitoid wasp with competing sex-ratio distorters.</title>
        <authorList>
            <person name="Culotta J."/>
            <person name="Lindsey A.R."/>
        </authorList>
    </citation>
    <scope>NUCLEOTIDE SEQUENCE [LARGE SCALE GENOMIC DNA]</scope>
    <source>
        <strain evidence="3 4">KSX58</strain>
    </source>
</reference>
<evidence type="ECO:0000256" key="2">
    <source>
        <dbReference type="SAM" id="Phobius"/>
    </source>
</evidence>
<feature type="region of interest" description="Disordered" evidence="1">
    <location>
        <begin position="380"/>
        <end position="463"/>
    </location>
</feature>
<name>A0ABD2VZ94_9HYME</name>
<feature type="transmembrane region" description="Helical" evidence="2">
    <location>
        <begin position="724"/>
        <end position="756"/>
    </location>
</feature>